<dbReference type="CDD" id="cd23312">
    <property type="entry name" value="beta-trefoil_FGF_RP1"/>
    <property type="match status" value="1"/>
</dbReference>
<accession>A0A8T3D3B5</accession>
<evidence type="ECO:0000256" key="2">
    <source>
        <dbReference type="PROSITE-ProRule" id="PRU00152"/>
    </source>
</evidence>
<dbReference type="SUPFAM" id="SSF89837">
    <property type="entry name" value="Doublecortin (DC)"/>
    <property type="match status" value="2"/>
</dbReference>
<evidence type="ECO:0000259" key="4">
    <source>
        <dbReference type="PROSITE" id="PS50095"/>
    </source>
</evidence>
<feature type="domain" description="PLAT" evidence="4">
    <location>
        <begin position="269"/>
        <end position="385"/>
    </location>
</feature>
<feature type="domain" description="PLAT" evidence="4">
    <location>
        <begin position="397"/>
        <end position="514"/>
    </location>
</feature>
<dbReference type="CDD" id="cd01756">
    <property type="entry name" value="PLAT_repeat"/>
    <property type="match status" value="1"/>
</dbReference>
<comment type="similarity">
    <text evidence="1">Belongs to the heparin-binding growth factors family.</text>
</comment>
<dbReference type="Gene3D" id="3.10.20.230">
    <property type="entry name" value="Doublecortin domain"/>
    <property type="match status" value="2"/>
</dbReference>
<organism evidence="6 7">
    <name type="scientific">Albula goreensis</name>
    <dbReference type="NCBI Taxonomy" id="1534307"/>
    <lineage>
        <taxon>Eukaryota</taxon>
        <taxon>Metazoa</taxon>
        <taxon>Chordata</taxon>
        <taxon>Craniata</taxon>
        <taxon>Vertebrata</taxon>
        <taxon>Euteleostomi</taxon>
        <taxon>Actinopterygii</taxon>
        <taxon>Neopterygii</taxon>
        <taxon>Teleostei</taxon>
        <taxon>Albuliformes</taxon>
        <taxon>Albulidae</taxon>
        <taxon>Albula</taxon>
    </lineage>
</organism>
<evidence type="ECO:0000256" key="3">
    <source>
        <dbReference type="SAM" id="MobiDB-lite"/>
    </source>
</evidence>
<dbReference type="InterPro" id="IPR003533">
    <property type="entry name" value="Doublecortin_dom"/>
</dbReference>
<protein>
    <recommendedName>
        <fullName evidence="8">Oxygen-regulated protein 1</fullName>
    </recommendedName>
</protein>
<dbReference type="Proteomes" id="UP000829720">
    <property type="component" value="Unassembled WGS sequence"/>
</dbReference>
<dbReference type="InterPro" id="IPR008996">
    <property type="entry name" value="IL1/FGF"/>
</dbReference>
<dbReference type="CDD" id="cd17147">
    <property type="entry name" value="DCX2_RP1"/>
    <property type="match status" value="1"/>
</dbReference>
<dbReference type="Pfam" id="PF01477">
    <property type="entry name" value="PLAT"/>
    <property type="match status" value="3"/>
</dbReference>
<comment type="caution">
    <text evidence="2">Lacks conserved residue(s) required for the propagation of feature annotation.</text>
</comment>
<dbReference type="PANTHER" id="PTHR45901">
    <property type="entry name" value="PROTEIN CBG12474"/>
    <property type="match status" value="1"/>
</dbReference>
<dbReference type="InterPro" id="IPR036572">
    <property type="entry name" value="Doublecortin_dom_sf"/>
</dbReference>
<dbReference type="EMBL" id="JAERUA010000016">
    <property type="protein sequence ID" value="KAI1889118.1"/>
    <property type="molecule type" value="Genomic_DNA"/>
</dbReference>
<dbReference type="OrthoDB" id="9895813at2759"/>
<evidence type="ECO:0008006" key="8">
    <source>
        <dbReference type="Google" id="ProtNLM"/>
    </source>
</evidence>
<feature type="domain" description="PLAT" evidence="4">
    <location>
        <begin position="853"/>
        <end position="965"/>
    </location>
</feature>
<dbReference type="Pfam" id="PF03607">
    <property type="entry name" value="DCX"/>
    <property type="match status" value="2"/>
</dbReference>
<dbReference type="PROSITE" id="PS50309">
    <property type="entry name" value="DC"/>
    <property type="match status" value="2"/>
</dbReference>
<dbReference type="GO" id="GO:0035556">
    <property type="term" value="P:intracellular signal transduction"/>
    <property type="evidence" value="ECO:0007669"/>
    <property type="project" value="InterPro"/>
</dbReference>
<dbReference type="InterPro" id="IPR052970">
    <property type="entry name" value="Inner_ear_hair_cell_LOXHD"/>
</dbReference>
<dbReference type="InterPro" id="IPR001024">
    <property type="entry name" value="PLAT/LH2_dom"/>
</dbReference>
<dbReference type="SUPFAM" id="SSF49723">
    <property type="entry name" value="Lipase/lipooxygenase domain (PLAT/LH2 domain)"/>
    <property type="match status" value="3"/>
</dbReference>
<keyword evidence="7" id="KW-1185">Reference proteome</keyword>
<feature type="compositionally biased region" description="Low complexity" evidence="3">
    <location>
        <begin position="1"/>
        <end position="18"/>
    </location>
</feature>
<feature type="domain" description="Doublecortin" evidence="5">
    <location>
        <begin position="162"/>
        <end position="241"/>
    </location>
</feature>
<dbReference type="Gene3D" id="2.80.10.50">
    <property type="match status" value="2"/>
</dbReference>
<dbReference type="InterPro" id="IPR036392">
    <property type="entry name" value="PLAT/LH2_dom_sf"/>
</dbReference>
<feature type="domain" description="Doublecortin" evidence="5">
    <location>
        <begin position="35"/>
        <end position="117"/>
    </location>
</feature>
<dbReference type="SUPFAM" id="SSF50353">
    <property type="entry name" value="Cytokine"/>
    <property type="match status" value="2"/>
</dbReference>
<proteinExistence type="inferred from homology"/>
<dbReference type="AlphaFoldDB" id="A0A8T3D3B5"/>
<dbReference type="GO" id="GO:0008083">
    <property type="term" value="F:growth factor activity"/>
    <property type="evidence" value="ECO:0007669"/>
    <property type="project" value="InterPro"/>
</dbReference>
<dbReference type="Gene3D" id="2.60.60.20">
    <property type="entry name" value="PLAT/LH2 domain"/>
    <property type="match status" value="2"/>
</dbReference>
<dbReference type="PANTHER" id="PTHR45901:SF7">
    <property type="entry name" value="OXYGEN-REGULATED PROTEIN 1"/>
    <property type="match status" value="1"/>
</dbReference>
<dbReference type="Pfam" id="PF00167">
    <property type="entry name" value="FGF"/>
    <property type="match status" value="1"/>
</dbReference>
<dbReference type="SMART" id="SM00537">
    <property type="entry name" value="DCX"/>
    <property type="match status" value="2"/>
</dbReference>
<dbReference type="InterPro" id="IPR002209">
    <property type="entry name" value="Fibroblast_GF_fam"/>
</dbReference>
<comment type="caution">
    <text evidence="6">The sequence shown here is derived from an EMBL/GenBank/DDBJ whole genome shotgun (WGS) entry which is preliminary data.</text>
</comment>
<dbReference type="Gene3D" id="2.40.180.10">
    <property type="entry name" value="Catalase core domain"/>
    <property type="match status" value="1"/>
</dbReference>
<evidence type="ECO:0000313" key="7">
    <source>
        <dbReference type="Proteomes" id="UP000829720"/>
    </source>
</evidence>
<evidence type="ECO:0000256" key="1">
    <source>
        <dbReference type="ARBA" id="ARBA00007936"/>
    </source>
</evidence>
<gene>
    <name evidence="6" type="ORF">AGOR_G00175780</name>
</gene>
<feature type="region of interest" description="Disordered" evidence="3">
    <location>
        <begin position="1"/>
        <end position="23"/>
    </location>
</feature>
<evidence type="ECO:0000313" key="6">
    <source>
        <dbReference type="EMBL" id="KAI1889118.1"/>
    </source>
</evidence>
<reference evidence="6" key="1">
    <citation type="submission" date="2021-01" db="EMBL/GenBank/DDBJ databases">
        <authorList>
            <person name="Zahm M."/>
            <person name="Roques C."/>
            <person name="Cabau C."/>
            <person name="Klopp C."/>
            <person name="Donnadieu C."/>
            <person name="Jouanno E."/>
            <person name="Lampietro C."/>
            <person name="Louis A."/>
            <person name="Herpin A."/>
            <person name="Echchiki A."/>
            <person name="Berthelot C."/>
            <person name="Parey E."/>
            <person name="Roest-Crollius H."/>
            <person name="Braasch I."/>
            <person name="Postlethwait J."/>
            <person name="Bobe J."/>
            <person name="Montfort J."/>
            <person name="Bouchez O."/>
            <person name="Begum T."/>
            <person name="Mejri S."/>
            <person name="Adams A."/>
            <person name="Chen W.-J."/>
            <person name="Guiguen Y."/>
        </authorList>
    </citation>
    <scope>NUCLEOTIDE SEQUENCE</scope>
    <source>
        <tissue evidence="6">Blood</tissue>
    </source>
</reference>
<dbReference type="SMART" id="SM00308">
    <property type="entry name" value="LH2"/>
    <property type="match status" value="2"/>
</dbReference>
<dbReference type="PROSITE" id="PS50095">
    <property type="entry name" value="PLAT"/>
    <property type="match status" value="3"/>
</dbReference>
<evidence type="ECO:0000259" key="5">
    <source>
        <dbReference type="PROSITE" id="PS50309"/>
    </source>
</evidence>
<dbReference type="CDD" id="cd17145">
    <property type="entry name" value="DCX1_RP1"/>
    <property type="match status" value="1"/>
</dbReference>
<name>A0A8T3D3B5_9TELE</name>
<dbReference type="FunFam" id="3.10.20.230:FF:000006">
    <property type="entry name" value="Oxygen-regulated protein 1"/>
    <property type="match status" value="1"/>
</dbReference>
<sequence>MSDSGPQKSQQDQSSGSGHTVVSRHPYITDPIASKRVCFYKSGDPQFNGLRLVINSRTFKTFDALLDSLSKKVPLPFGVRNITTPRGVHAVKSLEELQDGKSYICSDQKKIKPINLEMASKKLPPWYSARPVSGRRRAIQLARQNMGRPARRDNSVVVWTPKKLVVFRNGVPSIKHTIMLQKKTTQTFESLLDYMSEIMQFPVVKLHTPDGRRVDGLPSLILCSGAVVAAGREPFKSANYDLQKPSLPTRLPAISNHITQRRFQPMTRGKWRISVVTSSLPLAGTTSQVYIILYGTQGNSGPIFLYGKEKGLFNSGQKAILDINAGDVGDLYKIRVGHSNSGDFPGWHCKQVQLQSHISEEMFFFPVNRWLCREKGVGETCIEVPVTRHGYPVLPVTVYQVHVVTGDLWNAGTQANVYIAVYGENGDTGSRQLLKSNKIKTFNKGQTDIFRLEAVHLGHLKKVVIGHDGLGSGNGWFLERLVVTDPSQTAHYIFPCHRWLDEGKMEGRMVKELYAADNQAAFIRLELQNKTTEIWSLEKWKFQKGNIVQLFCKLTGKCVRLFPDGSVDALGDKKDKHGLFRVSVRGEDVRVLRSVHAPRHALAISMGKAIAMGGNSTLCELQVQVHPNHCVSLESVQFHGCFVSFDAEGHPIDGKTGYSRHSREFGVHVKGVLRDGTELLLSSSPSQALRITGQGGCVGTGRRAQESHLRVHRVGPGAYTFESIQHPGRYLRIQNGLCDGKGPGGQHCHFRPERNPLRSSLSLESLSCKGMYVGLLPDGRAAALIHTGDANIMFYPQVIKYGTARIPDAEPSGMEENEPIRRLAPVPAVSTPSSSPFRELKAKRVEPLLSSSDGWTVSVLMGHMGTQTPASLWVCGTEGTAGPVHLDLGKNNGNTQSLPEHEAEFQISLRDVGRICKIRIGHNGRSEEPEWDLKRVTMRKMEDGLTLKFDASEEAQDMLQLRQCG</sequence>